<keyword evidence="9" id="KW-0067">ATP-binding</keyword>
<dbReference type="EC" id="2.7.13.3" evidence="2"/>
<name>A0ABX0WAB3_9RHOB</name>
<dbReference type="SUPFAM" id="SSF55874">
    <property type="entry name" value="ATPase domain of HSP90 chaperone/DNA topoisomerase II/histidine kinase"/>
    <property type="match status" value="1"/>
</dbReference>
<comment type="function">
    <text evidence="11">Involved in the transmission of sensory signals from the chemoreceptors to the flagellar motors. CheA is autophosphorylated; it can transfer its phosphate group to either CheB or CheY.</text>
</comment>
<feature type="modified residue" description="Phosphohistidine" evidence="12">
    <location>
        <position position="45"/>
    </location>
</feature>
<comment type="caution">
    <text evidence="16">The sequence shown here is derived from an EMBL/GenBank/DDBJ whole genome shotgun (WGS) entry which is preliminary data.</text>
</comment>
<dbReference type="SUPFAM" id="SSF47226">
    <property type="entry name" value="Histidine-containing phosphotransfer domain, HPT domain"/>
    <property type="match status" value="1"/>
</dbReference>
<dbReference type="SMART" id="SM00260">
    <property type="entry name" value="CheW"/>
    <property type="match status" value="1"/>
</dbReference>
<dbReference type="InterPro" id="IPR003594">
    <property type="entry name" value="HATPase_dom"/>
</dbReference>
<dbReference type="InterPro" id="IPR008207">
    <property type="entry name" value="Sig_transdc_His_kin_Hpt_dom"/>
</dbReference>
<dbReference type="InterPro" id="IPR037006">
    <property type="entry name" value="CheA-like_homodim_sf"/>
</dbReference>
<evidence type="ECO:0000259" key="14">
    <source>
        <dbReference type="PROSITE" id="PS50851"/>
    </source>
</evidence>
<dbReference type="Proteomes" id="UP001429564">
    <property type="component" value="Unassembled WGS sequence"/>
</dbReference>
<gene>
    <name evidence="16" type="ORF">DL239_16665</name>
</gene>
<keyword evidence="10" id="KW-0902">Two-component regulatory system</keyword>
<dbReference type="InterPro" id="IPR036061">
    <property type="entry name" value="CheW-like_dom_sf"/>
</dbReference>
<dbReference type="PRINTS" id="PR00344">
    <property type="entry name" value="BCTRLSENSOR"/>
</dbReference>
<keyword evidence="17" id="KW-1185">Reference proteome</keyword>
<comment type="catalytic activity">
    <reaction evidence="1">
        <text>ATP + protein L-histidine = ADP + protein N-phospho-L-histidine.</text>
        <dbReference type="EC" id="2.7.13.3"/>
    </reaction>
</comment>
<dbReference type="SMART" id="SM01231">
    <property type="entry name" value="H-kinase_dim"/>
    <property type="match status" value="1"/>
</dbReference>
<evidence type="ECO:0000256" key="5">
    <source>
        <dbReference type="ARBA" id="ARBA00022553"/>
    </source>
</evidence>
<evidence type="ECO:0000256" key="8">
    <source>
        <dbReference type="ARBA" id="ARBA00022777"/>
    </source>
</evidence>
<dbReference type="Gene3D" id="2.30.30.40">
    <property type="entry name" value="SH3 Domains"/>
    <property type="match status" value="1"/>
</dbReference>
<keyword evidence="4" id="KW-0145">Chemotaxis</keyword>
<dbReference type="SMART" id="SM00387">
    <property type="entry name" value="HATPase_c"/>
    <property type="match status" value="1"/>
</dbReference>
<dbReference type="CDD" id="cd00088">
    <property type="entry name" value="HPT"/>
    <property type="match status" value="1"/>
</dbReference>
<keyword evidence="6" id="KW-0808">Transferase</keyword>
<evidence type="ECO:0000256" key="7">
    <source>
        <dbReference type="ARBA" id="ARBA00022741"/>
    </source>
</evidence>
<evidence type="ECO:0000256" key="2">
    <source>
        <dbReference type="ARBA" id="ARBA00012438"/>
    </source>
</evidence>
<evidence type="ECO:0000256" key="6">
    <source>
        <dbReference type="ARBA" id="ARBA00022679"/>
    </source>
</evidence>
<dbReference type="InterPro" id="IPR004358">
    <property type="entry name" value="Sig_transdc_His_kin-like_C"/>
</dbReference>
<dbReference type="PROSITE" id="PS50109">
    <property type="entry name" value="HIS_KIN"/>
    <property type="match status" value="1"/>
</dbReference>
<reference evidence="16 17" key="1">
    <citation type="submission" date="2018-05" db="EMBL/GenBank/DDBJ databases">
        <authorList>
            <person name="Zhang Y.-J."/>
        </authorList>
    </citation>
    <scope>NUCLEOTIDE SEQUENCE [LARGE SCALE GENOMIC DNA]</scope>
    <source>
        <strain evidence="16 17">CY04</strain>
    </source>
</reference>
<dbReference type="PANTHER" id="PTHR43395">
    <property type="entry name" value="SENSOR HISTIDINE KINASE CHEA"/>
    <property type="match status" value="1"/>
</dbReference>
<dbReference type="InterPro" id="IPR002545">
    <property type="entry name" value="CheW-lke_dom"/>
</dbReference>
<evidence type="ECO:0000259" key="13">
    <source>
        <dbReference type="PROSITE" id="PS50109"/>
    </source>
</evidence>
<dbReference type="SUPFAM" id="SSF47384">
    <property type="entry name" value="Homodimeric domain of signal transducing histidine kinase"/>
    <property type="match status" value="1"/>
</dbReference>
<dbReference type="CDD" id="cd16916">
    <property type="entry name" value="HATPase_CheA-like"/>
    <property type="match status" value="1"/>
</dbReference>
<dbReference type="Pfam" id="PF01584">
    <property type="entry name" value="CheW"/>
    <property type="match status" value="1"/>
</dbReference>
<evidence type="ECO:0000256" key="9">
    <source>
        <dbReference type="ARBA" id="ARBA00022840"/>
    </source>
</evidence>
<dbReference type="Pfam" id="PF02518">
    <property type="entry name" value="HATPase_c"/>
    <property type="match status" value="1"/>
</dbReference>
<dbReference type="InterPro" id="IPR036097">
    <property type="entry name" value="HisK_dim/P_sf"/>
</dbReference>
<evidence type="ECO:0000313" key="16">
    <source>
        <dbReference type="EMBL" id="NIZ62606.1"/>
    </source>
</evidence>
<dbReference type="Gene3D" id="3.30.565.10">
    <property type="entry name" value="Histidine kinase-like ATPase, C-terminal domain"/>
    <property type="match status" value="1"/>
</dbReference>
<evidence type="ECO:0000256" key="12">
    <source>
        <dbReference type="PROSITE-ProRule" id="PRU00110"/>
    </source>
</evidence>
<dbReference type="SMART" id="SM00073">
    <property type="entry name" value="HPT"/>
    <property type="match status" value="1"/>
</dbReference>
<dbReference type="Pfam" id="PF02895">
    <property type="entry name" value="H-kinase_dim"/>
    <property type="match status" value="1"/>
</dbReference>
<evidence type="ECO:0000313" key="17">
    <source>
        <dbReference type="Proteomes" id="UP001429564"/>
    </source>
</evidence>
<sequence>MTGSIMDTFFEECEELLEAMDAGLAAIEEGDQDAETVNAVFRAVHSIKGGAGAFGLDDLVAFAHNFETVFDDVRSNKLQLDEKLVQLLFRASDHLSDLVTCARDGGEVDQAHHDVLISALGEYIDDDEEELVFEPMGVGAAFDPAPLPSLAEAKEATFDIRFHPLKEMFDTGNEPYFLFQALSDLGELTVRLDDSELPGYDAMEDGESYLSWELTLVTSENRSAIEAVFEFVEGLCELSISSEGEEEADADALAALNAAFGLPPVEEESAVALPLEQPVPDAVETPAPVDAVAEVEVTPVPEVESEKVAIKAAGSKKESTKSSGPKPTLRVELDRVDRLINAVGELIINHSMLAQQIANLDVSDTRDVETELEGFKNLARDIQEGVMAIRAQPVKPLFQRMARIVREASAATGKTAKLITIGETTEVDKTVIERLADPLTHILRNAVDHGIESPEARAAAGKEKGGEITLTAAHRSGSVCIEVKDDGAGLNRKKIRQIAIDKGLIPENAELNDSEIDNLLFLPGFSTAKEISNLSGRGVGMDVVKNAVTALGGRVNISSNPGQGSVFSIILPLTLAVMDGMVVSVAGHTMVVPITAIVETMRGNDDMINNLGADGTLLSIRGSFVPICDVAGSLGLRSNTGDEPAGVYLLVETENGDRCALAVDDIHDQRQVVIKSLDGVCGNVPGVSAATILGDGKIAMILDPESIVTASSSAAVFDTDRRMSNAIAS</sequence>
<keyword evidence="7" id="KW-0547">Nucleotide-binding</keyword>
<dbReference type="PROSITE" id="PS50894">
    <property type="entry name" value="HPT"/>
    <property type="match status" value="1"/>
</dbReference>
<dbReference type="Pfam" id="PF01627">
    <property type="entry name" value="Hpt"/>
    <property type="match status" value="1"/>
</dbReference>
<dbReference type="InterPro" id="IPR004105">
    <property type="entry name" value="CheA-like_dim"/>
</dbReference>
<evidence type="ECO:0000256" key="1">
    <source>
        <dbReference type="ARBA" id="ARBA00000085"/>
    </source>
</evidence>
<dbReference type="InterPro" id="IPR036641">
    <property type="entry name" value="HPT_dom_sf"/>
</dbReference>
<organism evidence="16 17">
    <name type="scientific">Parasedimentitalea denitrificans</name>
    <dbReference type="NCBI Taxonomy" id="2211118"/>
    <lineage>
        <taxon>Bacteria</taxon>
        <taxon>Pseudomonadati</taxon>
        <taxon>Pseudomonadota</taxon>
        <taxon>Alphaproteobacteria</taxon>
        <taxon>Rhodobacterales</taxon>
        <taxon>Paracoccaceae</taxon>
        <taxon>Parasedimentitalea</taxon>
    </lineage>
</organism>
<evidence type="ECO:0000259" key="15">
    <source>
        <dbReference type="PROSITE" id="PS50894"/>
    </source>
</evidence>
<evidence type="ECO:0000256" key="4">
    <source>
        <dbReference type="ARBA" id="ARBA00022500"/>
    </source>
</evidence>
<dbReference type="InterPro" id="IPR005467">
    <property type="entry name" value="His_kinase_dom"/>
</dbReference>
<evidence type="ECO:0000256" key="11">
    <source>
        <dbReference type="ARBA" id="ARBA00035100"/>
    </source>
</evidence>
<dbReference type="Gene3D" id="1.10.287.560">
    <property type="entry name" value="Histidine kinase CheA-like, homodimeric domain"/>
    <property type="match status" value="1"/>
</dbReference>
<evidence type="ECO:0000256" key="3">
    <source>
        <dbReference type="ARBA" id="ARBA00021495"/>
    </source>
</evidence>
<dbReference type="Gene3D" id="1.20.120.160">
    <property type="entry name" value="HPT domain"/>
    <property type="match status" value="1"/>
</dbReference>
<dbReference type="CDD" id="cd00731">
    <property type="entry name" value="CheA_reg"/>
    <property type="match status" value="1"/>
</dbReference>
<dbReference type="RefSeq" id="WP_167685221.1">
    <property type="nucleotide sequence ID" value="NZ_QHLQ01000019.1"/>
</dbReference>
<feature type="domain" description="CheW-like" evidence="14">
    <location>
        <begin position="577"/>
        <end position="713"/>
    </location>
</feature>
<protein>
    <recommendedName>
        <fullName evidence="3">Chemotaxis protein CheA</fullName>
        <ecNumber evidence="2">2.7.13.3</ecNumber>
    </recommendedName>
</protein>
<feature type="domain" description="Histidine kinase" evidence="13">
    <location>
        <begin position="393"/>
        <end position="575"/>
    </location>
</feature>
<evidence type="ECO:0000256" key="10">
    <source>
        <dbReference type="ARBA" id="ARBA00023012"/>
    </source>
</evidence>
<feature type="domain" description="HPt" evidence="15">
    <location>
        <begin position="1"/>
        <end position="102"/>
    </location>
</feature>
<dbReference type="SUPFAM" id="SSF50341">
    <property type="entry name" value="CheW-like"/>
    <property type="match status" value="1"/>
</dbReference>
<proteinExistence type="predicted"/>
<dbReference type="PROSITE" id="PS50851">
    <property type="entry name" value="CHEW"/>
    <property type="match status" value="1"/>
</dbReference>
<dbReference type="InterPro" id="IPR051315">
    <property type="entry name" value="Bact_Chemotaxis_CheA"/>
</dbReference>
<dbReference type="PANTHER" id="PTHR43395:SF10">
    <property type="entry name" value="CHEMOTAXIS PROTEIN CHEA"/>
    <property type="match status" value="1"/>
</dbReference>
<dbReference type="InterPro" id="IPR036890">
    <property type="entry name" value="HATPase_C_sf"/>
</dbReference>
<accession>A0ABX0WAB3</accession>
<keyword evidence="5 12" id="KW-0597">Phosphoprotein</keyword>
<dbReference type="EMBL" id="QHLQ01000019">
    <property type="protein sequence ID" value="NIZ62606.1"/>
    <property type="molecule type" value="Genomic_DNA"/>
</dbReference>
<keyword evidence="8" id="KW-0418">Kinase</keyword>